<comment type="subcellular location">
    <subcellularLocation>
        <location evidence="1">Membrane</location>
        <topology evidence="1">Multi-pass membrane protein</topology>
    </subcellularLocation>
</comment>
<dbReference type="Pfam" id="PF00860">
    <property type="entry name" value="Xan_ur_permease"/>
    <property type="match status" value="1"/>
</dbReference>
<dbReference type="OrthoDB" id="1641903at2759"/>
<evidence type="ECO:0000256" key="2">
    <source>
        <dbReference type="ARBA" id="ARBA00008821"/>
    </source>
</evidence>
<keyword evidence="4 6" id="KW-1133">Transmembrane helix</keyword>
<evidence type="ECO:0000256" key="3">
    <source>
        <dbReference type="ARBA" id="ARBA00022692"/>
    </source>
</evidence>
<dbReference type="GO" id="GO:0016020">
    <property type="term" value="C:membrane"/>
    <property type="evidence" value="ECO:0007669"/>
    <property type="project" value="UniProtKB-SubCell"/>
</dbReference>
<dbReference type="PANTHER" id="PTHR11119">
    <property type="entry name" value="XANTHINE-URACIL / VITAMIN C PERMEASE FAMILY MEMBER"/>
    <property type="match status" value="1"/>
</dbReference>
<sequence>MNHPNKVNGTDKNDMDYDFNRPPPWYISMALGIQHFLSMCAGNAFATMIIANYLCLPDNSPIKSELISSSFFVMGISSFLQTICGCKLPIIQGASFACVLPTLSLLQMPDLKSCNISSNRMFQSLNLTSLEDLPLMKIRLMNGAIMVSSLVEIIISVSGLLGILTRLISPLSLAAIYTVLSLNISESLLKMMSEQWVIGILGMIISVVSVVILSPVPIPIPVSRRGGNWKFIKVKIFQICPIIISLGSLWIVCAILTASNLLSKSPKGWGYSARTDIKFKAIYDSKIFKIPYPGQWGMPLLIPSAIVGLTAGILISTIESVGDYMITSMACRAPKIPQFAINRGILVEGSGVFLSGLLGAVTCPTSYSGNIGLFKLTKAGNVIIGQMTAFIMLLCGIFPVFGAVFVSIPNSIVGGVLFIVCLLVMGCAINNFQYIDINSTRNVIVFGFSVSFGLYFPAWITSHLHMISVGYEPVDEILRILLSIHLFIVAVSAIVLDNILPGHYSGNKKSEIVNESKDQTKDQDEEYTKLERFEAFDNKVMKWLAVNLECLQILPIFPAYRKFKGNRKNNFEIKETLNL</sequence>
<keyword evidence="5 6" id="KW-0472">Membrane</keyword>
<dbReference type="InterPro" id="IPR006043">
    <property type="entry name" value="NCS2"/>
</dbReference>
<feature type="transmembrane region" description="Helical" evidence="6">
    <location>
        <begin position="412"/>
        <end position="431"/>
    </location>
</feature>
<feature type="transmembrane region" description="Helical" evidence="6">
    <location>
        <begin position="296"/>
        <end position="318"/>
    </location>
</feature>
<evidence type="ECO:0000256" key="4">
    <source>
        <dbReference type="ARBA" id="ARBA00022989"/>
    </source>
</evidence>
<name>A0A0H3YF36_SCHMD</name>
<accession>A0A0H3YF36</accession>
<feature type="transmembrane region" description="Helical" evidence="6">
    <location>
        <begin position="140"/>
        <end position="161"/>
    </location>
</feature>
<feature type="transmembrane region" description="Helical" evidence="6">
    <location>
        <begin position="382"/>
        <end position="406"/>
    </location>
</feature>
<evidence type="ECO:0000256" key="1">
    <source>
        <dbReference type="ARBA" id="ARBA00004141"/>
    </source>
</evidence>
<reference evidence="7" key="1">
    <citation type="journal article" date="2015" name="Elife">
        <title>Stem cells and fluid flow drive cyst formation in an invertebrate excretory organ.</title>
        <authorList>
            <person name="Thi-Kim Vu H."/>
            <person name="Rink J.C."/>
            <person name="McKinney S.A."/>
            <person name="McClain M."/>
            <person name="Lakshmanaperumal N."/>
            <person name="Alexander R."/>
            <person name="Sanchez Alvarado A."/>
        </authorList>
    </citation>
    <scope>NUCLEOTIDE SEQUENCE</scope>
</reference>
<evidence type="ECO:0000256" key="5">
    <source>
        <dbReference type="ARBA" id="ARBA00023136"/>
    </source>
</evidence>
<organism evidence="7">
    <name type="scientific">Schmidtea mediterranea</name>
    <name type="common">Freshwater planarian flatworm</name>
    <dbReference type="NCBI Taxonomy" id="79327"/>
    <lineage>
        <taxon>Eukaryota</taxon>
        <taxon>Metazoa</taxon>
        <taxon>Spiralia</taxon>
        <taxon>Lophotrochozoa</taxon>
        <taxon>Platyhelminthes</taxon>
        <taxon>Rhabditophora</taxon>
        <taxon>Seriata</taxon>
        <taxon>Tricladida</taxon>
        <taxon>Continenticola</taxon>
        <taxon>Geoplanoidea</taxon>
        <taxon>Dugesiidae</taxon>
        <taxon>Schmidtea</taxon>
    </lineage>
</organism>
<feature type="transmembrane region" description="Helical" evidence="6">
    <location>
        <begin position="25"/>
        <end position="54"/>
    </location>
</feature>
<proteinExistence type="evidence at transcript level"/>
<gene>
    <name evidence="7" type="primary">slc23a-1</name>
</gene>
<protein>
    <submittedName>
        <fullName evidence="7">Slc23a-1</fullName>
    </submittedName>
</protein>
<keyword evidence="3 6" id="KW-0812">Transmembrane</keyword>
<feature type="transmembrane region" description="Helical" evidence="6">
    <location>
        <begin position="480"/>
        <end position="500"/>
    </location>
</feature>
<feature type="transmembrane region" description="Helical" evidence="6">
    <location>
        <begin position="236"/>
        <end position="258"/>
    </location>
</feature>
<feature type="transmembrane region" description="Helical" evidence="6">
    <location>
        <begin position="196"/>
        <end position="216"/>
    </location>
</feature>
<comment type="similarity">
    <text evidence="2">Belongs to the nucleobase:cation symporter-2 (NCS2) (TC 2.A.40) family.</text>
</comment>
<dbReference type="AlphaFoldDB" id="A0A0H3YF36"/>
<evidence type="ECO:0000256" key="6">
    <source>
        <dbReference type="SAM" id="Phobius"/>
    </source>
</evidence>
<evidence type="ECO:0000313" key="7">
    <source>
        <dbReference type="EMBL" id="AKN21560.1"/>
    </source>
</evidence>
<dbReference type="EMBL" id="KT163610">
    <property type="protein sequence ID" value="AKN21560.1"/>
    <property type="molecule type" value="mRNA"/>
</dbReference>
<feature type="transmembrane region" description="Helical" evidence="6">
    <location>
        <begin position="443"/>
        <end position="460"/>
    </location>
</feature>
<dbReference type="GO" id="GO:0022857">
    <property type="term" value="F:transmembrane transporter activity"/>
    <property type="evidence" value="ECO:0007669"/>
    <property type="project" value="InterPro"/>
</dbReference>